<keyword evidence="4 7" id="KW-0808">Transferase</keyword>
<gene>
    <name evidence="7" type="primary">rsmA</name>
    <name evidence="7" type="synonym">ksgA</name>
    <name evidence="10" type="ORF">BST85_10415</name>
</gene>
<keyword evidence="3 7" id="KW-0489">Methyltransferase</keyword>
<dbReference type="Proteomes" id="UP000239800">
    <property type="component" value="Unassembled WGS sequence"/>
</dbReference>
<comment type="catalytic activity">
    <reaction evidence="7">
        <text>adenosine(1518)/adenosine(1519) in 16S rRNA + 4 S-adenosyl-L-methionine = N(6)-dimethyladenosine(1518)/N(6)-dimethyladenosine(1519) in 16S rRNA + 4 S-adenosyl-L-homocysteine + 4 H(+)</text>
        <dbReference type="Rhea" id="RHEA:19609"/>
        <dbReference type="Rhea" id="RHEA-COMP:10232"/>
        <dbReference type="Rhea" id="RHEA-COMP:10233"/>
        <dbReference type="ChEBI" id="CHEBI:15378"/>
        <dbReference type="ChEBI" id="CHEBI:57856"/>
        <dbReference type="ChEBI" id="CHEBI:59789"/>
        <dbReference type="ChEBI" id="CHEBI:74411"/>
        <dbReference type="ChEBI" id="CHEBI:74493"/>
        <dbReference type="EC" id="2.1.1.182"/>
    </reaction>
</comment>
<comment type="function">
    <text evidence="7">Specifically dimethylates two adjacent adenosines (A1518 and A1519) in the loop of a conserved hairpin near the 3'-end of 16S rRNA in the 30S particle. May play a critical role in biogenesis of 30S subunits.</text>
</comment>
<evidence type="ECO:0000256" key="2">
    <source>
        <dbReference type="ARBA" id="ARBA00022552"/>
    </source>
</evidence>
<keyword evidence="6 7" id="KW-0694">RNA-binding</keyword>
<feature type="binding site" evidence="7 8">
    <location>
        <position position="86"/>
    </location>
    <ligand>
        <name>S-adenosyl-L-methionine</name>
        <dbReference type="ChEBI" id="CHEBI:59789"/>
    </ligand>
</feature>
<comment type="similarity">
    <text evidence="7">Belongs to the class I-like SAM-binding methyltransferase superfamily. rRNA adenine N(6)-methyltransferase family. RsmA subfamily.</text>
</comment>
<evidence type="ECO:0000256" key="7">
    <source>
        <dbReference type="HAMAP-Rule" id="MF_00607"/>
    </source>
</evidence>
<dbReference type="InterPro" id="IPR023165">
    <property type="entry name" value="rRNA_Ade_diMease-like_C"/>
</dbReference>
<feature type="domain" description="Ribosomal RNA adenine methylase transferase N-terminal" evidence="9">
    <location>
        <begin position="21"/>
        <end position="191"/>
    </location>
</feature>
<dbReference type="GO" id="GO:0052908">
    <property type="term" value="F:16S rRNA (adenine(1518)-N(6)/adenine(1519)-N(6))-dimethyltransferase activity"/>
    <property type="evidence" value="ECO:0007669"/>
    <property type="project" value="UniProtKB-EC"/>
</dbReference>
<dbReference type="PROSITE" id="PS51689">
    <property type="entry name" value="SAM_RNA_A_N6_MT"/>
    <property type="match status" value="1"/>
</dbReference>
<dbReference type="SMART" id="SM00650">
    <property type="entry name" value="rADc"/>
    <property type="match status" value="1"/>
</dbReference>
<keyword evidence="11" id="KW-1185">Reference proteome</keyword>
<feature type="binding site" evidence="7 8">
    <location>
        <position position="62"/>
    </location>
    <ligand>
        <name>S-adenosyl-L-methionine</name>
        <dbReference type="ChEBI" id="CHEBI:59789"/>
    </ligand>
</feature>
<sequence>MTKPVRAKKHLGQHFLKEESVAKRIASTLTGNGYDQVMEIGPGMGVLTKYLLEDNPLVIAMEIDKESVEYLGTHFDQENLKIVEGDFLKQDLNQICGNQPFAISGNFPYNISSQIVFRALDYRVAVPEFSGMFQKEVAQRICSPPGSKVYGILSVLCQAYYQCEYLFTVKPGCFNPPPKVDSGVIRMTRRTNYSLPCDEELFKQVVKRAFQQRRKTLRNSLKVFDIPLKHKEDTIFAQRPEQLSVSDFIRITQMIDSHAVSTDDRIHRSD</sequence>
<dbReference type="InterPro" id="IPR020596">
    <property type="entry name" value="rRNA_Ade_Mease_Trfase_CS"/>
</dbReference>
<reference evidence="10 11" key="1">
    <citation type="submission" date="2016-11" db="EMBL/GenBank/DDBJ databases">
        <title>Trade-off between light-utilization and light-protection in marine flavobacteria.</title>
        <authorList>
            <person name="Kumagai Y."/>
        </authorList>
    </citation>
    <scope>NUCLEOTIDE SEQUENCE [LARGE SCALE GENOMIC DNA]</scope>
    <source>
        <strain evidence="10 11">NBRC 107741</strain>
    </source>
</reference>
<dbReference type="InterPro" id="IPR001737">
    <property type="entry name" value="KsgA/Erm"/>
</dbReference>
<dbReference type="Gene3D" id="1.10.8.100">
    <property type="entry name" value="Ribosomal RNA adenine dimethylase-like, domain 2"/>
    <property type="match status" value="1"/>
</dbReference>
<keyword evidence="5 7" id="KW-0949">S-adenosyl-L-methionine</keyword>
<evidence type="ECO:0000256" key="4">
    <source>
        <dbReference type="ARBA" id="ARBA00022679"/>
    </source>
</evidence>
<feature type="binding site" evidence="7 8">
    <location>
        <position position="16"/>
    </location>
    <ligand>
        <name>S-adenosyl-L-methionine</name>
        <dbReference type="ChEBI" id="CHEBI:59789"/>
    </ligand>
</feature>
<accession>A0A2S7KRJ9</accession>
<feature type="binding site" evidence="7 8">
    <location>
        <position position="41"/>
    </location>
    <ligand>
        <name>S-adenosyl-L-methionine</name>
        <dbReference type="ChEBI" id="CHEBI:59789"/>
    </ligand>
</feature>
<evidence type="ECO:0000256" key="5">
    <source>
        <dbReference type="ARBA" id="ARBA00022691"/>
    </source>
</evidence>
<keyword evidence="1 7" id="KW-0963">Cytoplasm</keyword>
<evidence type="ECO:0000313" key="11">
    <source>
        <dbReference type="Proteomes" id="UP000239800"/>
    </source>
</evidence>
<evidence type="ECO:0000256" key="1">
    <source>
        <dbReference type="ARBA" id="ARBA00022490"/>
    </source>
</evidence>
<dbReference type="EMBL" id="MQUB01000001">
    <property type="protein sequence ID" value="PQB05251.1"/>
    <property type="molecule type" value="Genomic_DNA"/>
</dbReference>
<dbReference type="SUPFAM" id="SSF53335">
    <property type="entry name" value="S-adenosyl-L-methionine-dependent methyltransferases"/>
    <property type="match status" value="1"/>
</dbReference>
<dbReference type="EC" id="2.1.1.182" evidence="7"/>
<evidence type="ECO:0000256" key="6">
    <source>
        <dbReference type="ARBA" id="ARBA00022884"/>
    </source>
</evidence>
<dbReference type="InterPro" id="IPR029063">
    <property type="entry name" value="SAM-dependent_MTases_sf"/>
</dbReference>
<dbReference type="RefSeq" id="WP_104813185.1">
    <property type="nucleotide sequence ID" value="NZ_MQUB01000001.1"/>
</dbReference>
<dbReference type="PANTHER" id="PTHR11727:SF7">
    <property type="entry name" value="DIMETHYLADENOSINE TRANSFERASE-RELATED"/>
    <property type="match status" value="1"/>
</dbReference>
<comment type="subcellular location">
    <subcellularLocation>
        <location evidence="7">Cytoplasm</location>
    </subcellularLocation>
</comment>
<evidence type="ECO:0000313" key="10">
    <source>
        <dbReference type="EMBL" id="PQB05251.1"/>
    </source>
</evidence>
<dbReference type="GO" id="GO:0003723">
    <property type="term" value="F:RNA binding"/>
    <property type="evidence" value="ECO:0007669"/>
    <property type="project" value="UniProtKB-UniRule"/>
</dbReference>
<dbReference type="OrthoDB" id="9814755at2"/>
<evidence type="ECO:0000256" key="3">
    <source>
        <dbReference type="ARBA" id="ARBA00022603"/>
    </source>
</evidence>
<dbReference type="InterPro" id="IPR011530">
    <property type="entry name" value="rRNA_adenine_dimethylase"/>
</dbReference>
<evidence type="ECO:0000256" key="8">
    <source>
        <dbReference type="PROSITE-ProRule" id="PRU01026"/>
    </source>
</evidence>
<organism evidence="10 11">
    <name type="scientific">Aureitalea marina</name>
    <dbReference type="NCBI Taxonomy" id="930804"/>
    <lineage>
        <taxon>Bacteria</taxon>
        <taxon>Pseudomonadati</taxon>
        <taxon>Bacteroidota</taxon>
        <taxon>Flavobacteriia</taxon>
        <taxon>Flavobacteriales</taxon>
        <taxon>Flavobacteriaceae</taxon>
        <taxon>Aureitalea</taxon>
    </lineage>
</organism>
<proteinExistence type="inferred from homology"/>
<feature type="binding site" evidence="7 8">
    <location>
        <position position="14"/>
    </location>
    <ligand>
        <name>S-adenosyl-L-methionine</name>
        <dbReference type="ChEBI" id="CHEBI:59789"/>
    </ligand>
</feature>
<name>A0A2S7KRJ9_9FLAO</name>
<evidence type="ECO:0000259" key="9">
    <source>
        <dbReference type="SMART" id="SM00650"/>
    </source>
</evidence>
<dbReference type="AlphaFoldDB" id="A0A2S7KRJ9"/>
<dbReference type="InterPro" id="IPR020598">
    <property type="entry name" value="rRNA_Ade_methylase_Trfase_N"/>
</dbReference>
<feature type="binding site" evidence="7 8">
    <location>
        <position position="106"/>
    </location>
    <ligand>
        <name>S-adenosyl-L-methionine</name>
        <dbReference type="ChEBI" id="CHEBI:59789"/>
    </ligand>
</feature>
<protein>
    <recommendedName>
        <fullName evidence="7">Ribosomal RNA small subunit methyltransferase A</fullName>
        <ecNumber evidence="7">2.1.1.182</ecNumber>
    </recommendedName>
    <alternativeName>
        <fullName evidence="7">16S rRNA (adenine(1518)-N(6)/adenine(1519)-N(6))-dimethyltransferase</fullName>
    </alternativeName>
    <alternativeName>
        <fullName evidence="7">16S rRNA dimethyladenosine transferase</fullName>
    </alternativeName>
    <alternativeName>
        <fullName evidence="7">16S rRNA dimethylase</fullName>
    </alternativeName>
    <alternativeName>
        <fullName evidence="7">S-adenosylmethionine-6-N', N'-adenosyl(rRNA) dimethyltransferase</fullName>
    </alternativeName>
</protein>
<dbReference type="GO" id="GO:0005829">
    <property type="term" value="C:cytosol"/>
    <property type="evidence" value="ECO:0007669"/>
    <property type="project" value="TreeGrafter"/>
</dbReference>
<dbReference type="Pfam" id="PF00398">
    <property type="entry name" value="RrnaAD"/>
    <property type="match status" value="1"/>
</dbReference>
<keyword evidence="2 7" id="KW-0698">rRNA processing</keyword>
<dbReference type="NCBIfam" id="TIGR00755">
    <property type="entry name" value="ksgA"/>
    <property type="match status" value="1"/>
</dbReference>
<dbReference type="PANTHER" id="PTHR11727">
    <property type="entry name" value="DIMETHYLADENOSINE TRANSFERASE"/>
    <property type="match status" value="1"/>
</dbReference>
<dbReference type="HAMAP" id="MF_00607">
    <property type="entry name" value="16SrRNA_methyltr_A"/>
    <property type="match status" value="1"/>
</dbReference>
<comment type="caution">
    <text evidence="10">The sequence shown here is derived from an EMBL/GenBank/DDBJ whole genome shotgun (WGS) entry which is preliminary data.</text>
</comment>
<dbReference type="Gene3D" id="3.40.50.150">
    <property type="entry name" value="Vaccinia Virus protein VP39"/>
    <property type="match status" value="1"/>
</dbReference>
<dbReference type="PROSITE" id="PS01131">
    <property type="entry name" value="RRNA_A_DIMETH"/>
    <property type="match status" value="1"/>
</dbReference>